<sequence>METFLAECSIAVSGIVASRAPLREGWHGGGPSSFRTLLLRVSMGPGKVESALKRDDFPIRKIVAQRLERGLAPRKDRSETRLPCKRVSCPPQEGKRAAL</sequence>
<proteinExistence type="predicted"/>
<dbReference type="Proteomes" id="UP000887013">
    <property type="component" value="Unassembled WGS sequence"/>
</dbReference>
<dbReference type="OrthoDB" id="10543545at2759"/>
<feature type="region of interest" description="Disordered" evidence="1">
    <location>
        <begin position="70"/>
        <end position="99"/>
    </location>
</feature>
<keyword evidence="3" id="KW-1185">Reference proteome</keyword>
<evidence type="ECO:0000313" key="3">
    <source>
        <dbReference type="Proteomes" id="UP000887013"/>
    </source>
</evidence>
<evidence type="ECO:0000313" key="2">
    <source>
        <dbReference type="EMBL" id="GFT84116.1"/>
    </source>
</evidence>
<dbReference type="AlphaFoldDB" id="A0A8X6PQV2"/>
<dbReference type="EMBL" id="BMAW01023693">
    <property type="protein sequence ID" value="GFT84116.1"/>
    <property type="molecule type" value="Genomic_DNA"/>
</dbReference>
<organism evidence="2 3">
    <name type="scientific">Nephila pilipes</name>
    <name type="common">Giant wood spider</name>
    <name type="synonym">Nephila maculata</name>
    <dbReference type="NCBI Taxonomy" id="299642"/>
    <lineage>
        <taxon>Eukaryota</taxon>
        <taxon>Metazoa</taxon>
        <taxon>Ecdysozoa</taxon>
        <taxon>Arthropoda</taxon>
        <taxon>Chelicerata</taxon>
        <taxon>Arachnida</taxon>
        <taxon>Araneae</taxon>
        <taxon>Araneomorphae</taxon>
        <taxon>Entelegynae</taxon>
        <taxon>Araneoidea</taxon>
        <taxon>Nephilidae</taxon>
        <taxon>Nephila</taxon>
    </lineage>
</organism>
<feature type="compositionally biased region" description="Basic and acidic residues" evidence="1">
    <location>
        <begin position="70"/>
        <end position="82"/>
    </location>
</feature>
<protein>
    <submittedName>
        <fullName evidence="2">Uncharacterized protein</fullName>
    </submittedName>
</protein>
<accession>A0A8X6PQV2</accession>
<comment type="caution">
    <text evidence="2">The sequence shown here is derived from an EMBL/GenBank/DDBJ whole genome shotgun (WGS) entry which is preliminary data.</text>
</comment>
<reference evidence="2" key="1">
    <citation type="submission" date="2020-08" db="EMBL/GenBank/DDBJ databases">
        <title>Multicomponent nature underlies the extraordinary mechanical properties of spider dragline silk.</title>
        <authorList>
            <person name="Kono N."/>
            <person name="Nakamura H."/>
            <person name="Mori M."/>
            <person name="Yoshida Y."/>
            <person name="Ohtoshi R."/>
            <person name="Malay A.D."/>
            <person name="Moran D.A.P."/>
            <person name="Tomita M."/>
            <person name="Numata K."/>
            <person name="Arakawa K."/>
        </authorList>
    </citation>
    <scope>NUCLEOTIDE SEQUENCE</scope>
</reference>
<evidence type="ECO:0000256" key="1">
    <source>
        <dbReference type="SAM" id="MobiDB-lite"/>
    </source>
</evidence>
<gene>
    <name evidence="2" type="ORF">NPIL_547991</name>
</gene>
<name>A0A8X6PQV2_NEPPI</name>